<evidence type="ECO:0000256" key="7">
    <source>
        <dbReference type="ARBA" id="ARBA00022967"/>
    </source>
</evidence>
<keyword evidence="10" id="KW-1185">Reference proteome</keyword>
<reference evidence="9 10" key="1">
    <citation type="submission" date="2018-09" db="EMBL/GenBank/DDBJ databases">
        <title>Genome sequencing of Lachnoanaerobaculum umeaense DSM 23576.</title>
        <authorList>
            <person name="Kook J.-K."/>
            <person name="Park S.-N."/>
            <person name="Lim Y.K."/>
        </authorList>
    </citation>
    <scope>NUCLEOTIDE SEQUENCE [LARGE SCALE GENOMIC DNA]</scope>
    <source>
        <strain evidence="10">DSM 23576 \ CCUG 58757</strain>
    </source>
</reference>
<evidence type="ECO:0000256" key="6">
    <source>
        <dbReference type="ARBA" id="ARBA00022840"/>
    </source>
</evidence>
<name>A0A385Q2X4_9FIRM</name>
<keyword evidence="1" id="KW-0813">Transport</keyword>
<dbReference type="EMBL" id="CP032364">
    <property type="protein sequence ID" value="AYB00556.1"/>
    <property type="molecule type" value="Genomic_DNA"/>
</dbReference>
<dbReference type="GO" id="GO:0016887">
    <property type="term" value="F:ATP hydrolysis activity"/>
    <property type="evidence" value="ECO:0007669"/>
    <property type="project" value="InterPro"/>
</dbReference>
<evidence type="ECO:0000256" key="3">
    <source>
        <dbReference type="ARBA" id="ARBA00022597"/>
    </source>
</evidence>
<keyword evidence="8" id="KW-0472">Membrane</keyword>
<evidence type="ECO:0000256" key="8">
    <source>
        <dbReference type="ARBA" id="ARBA00023136"/>
    </source>
</evidence>
<keyword evidence="7" id="KW-1278">Translocase</keyword>
<keyword evidence="3" id="KW-0762">Sugar transport</keyword>
<dbReference type="CDD" id="cd03216">
    <property type="entry name" value="ABC_Carb_Monos_I"/>
    <property type="match status" value="1"/>
</dbReference>
<sequence length="503" mass="56063">MERIMSDEKLLEIKELKKSFSGIYALSDINFNLIKGEIHCLVGENGAGKSTFMKILSGAYIPDSGDINILGENYTKLNPNLSKSLGISIIYQENDLVQNMSIAENIFIGNEIKKNVIFYDSRAAINKTSEFIRDLGINLNPLDKVADISVADKQFVKILKALVTNPKILIMDEPTSMFNIKDAKKVLNLVKRISDKGVGIIYISHFLEEVREIADRISVIRDGKSISTYENSSKNIDLRVITKDMVGRSIDSFYTREKNQIGDVVLEVKDLKIYEEFEPISFSLKRGEILGFSGMVGSGRTEIVRAITGADSFYSGEVYVNGSLVKIKSPKDSIKEGFAHITEDRQALGLGLRASVLDNISLVAIGKIFKGIFNNVKKQKEAISPLVNNLHIKVPGVNTEVIYLSGGNQQKVVLAKWLLMDQNIYIFDEPTRGIDIGAKSEFYSQMSKLCKEGKSIIMISSDMPELISMSDRVLVIRDHKIETELIGDEINEENIIEKALGVN</sequence>
<dbReference type="PANTHER" id="PTHR43790:SF3">
    <property type="entry name" value="D-ALLOSE IMPORT ATP-BINDING PROTEIN ALSA-RELATED"/>
    <property type="match status" value="1"/>
</dbReference>
<evidence type="ECO:0000256" key="5">
    <source>
        <dbReference type="ARBA" id="ARBA00022741"/>
    </source>
</evidence>
<dbReference type="SUPFAM" id="SSF52540">
    <property type="entry name" value="P-loop containing nucleoside triphosphate hydrolases"/>
    <property type="match status" value="2"/>
</dbReference>
<dbReference type="GO" id="GO:0005524">
    <property type="term" value="F:ATP binding"/>
    <property type="evidence" value="ECO:0007669"/>
    <property type="project" value="UniProtKB-KW"/>
</dbReference>
<evidence type="ECO:0000256" key="1">
    <source>
        <dbReference type="ARBA" id="ARBA00022448"/>
    </source>
</evidence>
<organism evidence="9 10">
    <name type="scientific">Lachnoanaerobaculum umeaense</name>
    <dbReference type="NCBI Taxonomy" id="617123"/>
    <lineage>
        <taxon>Bacteria</taxon>
        <taxon>Bacillati</taxon>
        <taxon>Bacillota</taxon>
        <taxon>Clostridia</taxon>
        <taxon>Lachnospirales</taxon>
        <taxon>Lachnospiraceae</taxon>
        <taxon>Lachnoanaerobaculum</taxon>
    </lineage>
</organism>
<dbReference type="Pfam" id="PF00005">
    <property type="entry name" value="ABC_tran"/>
    <property type="match status" value="2"/>
</dbReference>
<accession>A0A385Q2X4</accession>
<evidence type="ECO:0000256" key="2">
    <source>
        <dbReference type="ARBA" id="ARBA00022475"/>
    </source>
</evidence>
<dbReference type="Gene3D" id="3.40.50.300">
    <property type="entry name" value="P-loop containing nucleotide triphosphate hydrolases"/>
    <property type="match status" value="2"/>
</dbReference>
<dbReference type="InterPro" id="IPR003439">
    <property type="entry name" value="ABC_transporter-like_ATP-bd"/>
</dbReference>
<dbReference type="CDD" id="cd03215">
    <property type="entry name" value="ABC_Carb_Monos_II"/>
    <property type="match status" value="1"/>
</dbReference>
<evidence type="ECO:0000313" key="10">
    <source>
        <dbReference type="Proteomes" id="UP000265562"/>
    </source>
</evidence>
<keyword evidence="6 9" id="KW-0067">ATP-binding</keyword>
<keyword evidence="2" id="KW-1003">Cell membrane</keyword>
<gene>
    <name evidence="9" type="ORF">D4A81_11860</name>
</gene>
<keyword evidence="5" id="KW-0547">Nucleotide-binding</keyword>
<dbReference type="SMART" id="SM00382">
    <property type="entry name" value="AAA"/>
    <property type="match status" value="2"/>
</dbReference>
<dbReference type="InterPro" id="IPR017871">
    <property type="entry name" value="ABC_transporter-like_CS"/>
</dbReference>
<evidence type="ECO:0000313" key="9">
    <source>
        <dbReference type="EMBL" id="AYB00556.1"/>
    </source>
</evidence>
<dbReference type="AlphaFoldDB" id="A0A385Q2X4"/>
<dbReference type="KEGG" id="lua:D4A81_11860"/>
<dbReference type="OrthoDB" id="5866165at2"/>
<protein>
    <submittedName>
        <fullName evidence="9">Sugar ABC transporter ATP-binding protein</fullName>
    </submittedName>
</protein>
<dbReference type="PROSITE" id="PS50893">
    <property type="entry name" value="ABC_TRANSPORTER_2"/>
    <property type="match status" value="2"/>
</dbReference>
<proteinExistence type="predicted"/>
<dbReference type="InterPro" id="IPR003593">
    <property type="entry name" value="AAA+_ATPase"/>
</dbReference>
<dbReference type="Proteomes" id="UP000265562">
    <property type="component" value="Chromosome"/>
</dbReference>
<keyword evidence="4" id="KW-0677">Repeat</keyword>
<dbReference type="PANTHER" id="PTHR43790">
    <property type="entry name" value="CARBOHYDRATE TRANSPORT ATP-BINDING PROTEIN MG119-RELATED"/>
    <property type="match status" value="1"/>
</dbReference>
<evidence type="ECO:0000256" key="4">
    <source>
        <dbReference type="ARBA" id="ARBA00022737"/>
    </source>
</evidence>
<dbReference type="InterPro" id="IPR050107">
    <property type="entry name" value="ABC_carbohydrate_import_ATPase"/>
</dbReference>
<dbReference type="InterPro" id="IPR027417">
    <property type="entry name" value="P-loop_NTPase"/>
</dbReference>
<dbReference type="PROSITE" id="PS00211">
    <property type="entry name" value="ABC_TRANSPORTER_1"/>
    <property type="match status" value="1"/>
</dbReference>